<feature type="active site" evidence="4">
    <location>
        <position position="19"/>
    </location>
</feature>
<evidence type="ECO:0000256" key="3">
    <source>
        <dbReference type="ARBA" id="ARBA00048267"/>
    </source>
</evidence>
<evidence type="ECO:0000256" key="2">
    <source>
        <dbReference type="ARBA" id="ARBA00039140"/>
    </source>
</evidence>
<feature type="domain" description="CheB-type methylesterase" evidence="5">
    <location>
        <begin position="7"/>
        <end position="186"/>
    </location>
</feature>
<dbReference type="AlphaFoldDB" id="A0A7W7IZK0"/>
<feature type="active site" evidence="4">
    <location>
        <position position="139"/>
    </location>
</feature>
<dbReference type="InterPro" id="IPR000673">
    <property type="entry name" value="Sig_transdc_resp-reg_Me-estase"/>
</dbReference>
<dbReference type="CDD" id="cd16433">
    <property type="entry name" value="CheB"/>
    <property type="match status" value="1"/>
</dbReference>
<evidence type="ECO:0000256" key="1">
    <source>
        <dbReference type="ARBA" id="ARBA00022801"/>
    </source>
</evidence>
<protein>
    <recommendedName>
        <fullName evidence="2">protein-glutamate methylesterase</fullName>
        <ecNumber evidence="2">3.1.1.61</ecNumber>
    </recommendedName>
</protein>
<dbReference type="PROSITE" id="PS50122">
    <property type="entry name" value="CHEB"/>
    <property type="match status" value="1"/>
</dbReference>
<proteinExistence type="predicted"/>
<dbReference type="GO" id="GO:0006935">
    <property type="term" value="P:chemotaxis"/>
    <property type="evidence" value="ECO:0007669"/>
    <property type="project" value="UniProtKB-UniRule"/>
</dbReference>
<sequence length="198" mass="21580">MEENKRIIKDCKVVIIGGSAGSLQALLQILPFIANPISFAIVIVVHRKNSDEQTLEALLALKSNVKVKEVEDKVALKAGFIYIAPSNYHLLFEKNETLSLDTSEKINYSRPSIDVSFESAAEIYGSSLIGILLSGSNADGTVGMKAIQEAGGITVVQNPISAEMSFMPNNAILHTQPDYVLKTEEILQFINEINKETA</sequence>
<gene>
    <name evidence="6" type="ORF">HNP37_002890</name>
</gene>
<dbReference type="RefSeq" id="WP_184163228.1">
    <property type="nucleotide sequence ID" value="NZ_JACHLD010000004.1"/>
</dbReference>
<evidence type="ECO:0000313" key="6">
    <source>
        <dbReference type="EMBL" id="MBB4802815.1"/>
    </source>
</evidence>
<reference evidence="6 7" key="1">
    <citation type="submission" date="2020-08" db="EMBL/GenBank/DDBJ databases">
        <title>Functional genomics of gut bacteria from endangered species of beetles.</title>
        <authorList>
            <person name="Carlos-Shanley C."/>
        </authorList>
    </citation>
    <scope>NUCLEOTIDE SEQUENCE [LARGE SCALE GENOMIC DNA]</scope>
    <source>
        <strain evidence="6 7">S00142</strain>
    </source>
</reference>
<dbReference type="GO" id="GO:0000156">
    <property type="term" value="F:phosphorelay response regulator activity"/>
    <property type="evidence" value="ECO:0007669"/>
    <property type="project" value="InterPro"/>
</dbReference>
<dbReference type="PANTHER" id="PTHR42872">
    <property type="entry name" value="PROTEIN-GLUTAMATE METHYLESTERASE/PROTEIN-GLUTAMINE GLUTAMINASE"/>
    <property type="match status" value="1"/>
</dbReference>
<evidence type="ECO:0000313" key="7">
    <source>
        <dbReference type="Proteomes" id="UP000561681"/>
    </source>
</evidence>
<dbReference type="SUPFAM" id="SSF52738">
    <property type="entry name" value="Methylesterase CheB, C-terminal domain"/>
    <property type="match status" value="1"/>
</dbReference>
<dbReference type="EC" id="3.1.1.61" evidence="2"/>
<dbReference type="Pfam" id="PF01339">
    <property type="entry name" value="CheB_methylest"/>
    <property type="match status" value="1"/>
</dbReference>
<keyword evidence="4" id="KW-0145">Chemotaxis</keyword>
<keyword evidence="7" id="KW-1185">Reference proteome</keyword>
<dbReference type="InterPro" id="IPR035909">
    <property type="entry name" value="CheB_C"/>
</dbReference>
<dbReference type="Gene3D" id="3.40.50.180">
    <property type="entry name" value="Methylesterase CheB, C-terminal domain"/>
    <property type="match status" value="1"/>
</dbReference>
<feature type="active site" evidence="4">
    <location>
        <position position="46"/>
    </location>
</feature>
<dbReference type="GO" id="GO:0008984">
    <property type="term" value="F:protein-glutamate methylesterase activity"/>
    <property type="evidence" value="ECO:0007669"/>
    <property type="project" value="UniProtKB-EC"/>
</dbReference>
<keyword evidence="1 4" id="KW-0378">Hydrolase</keyword>
<organism evidence="6 7">
    <name type="scientific">Flavobacterium nitrogenifigens</name>
    <dbReference type="NCBI Taxonomy" id="1617283"/>
    <lineage>
        <taxon>Bacteria</taxon>
        <taxon>Pseudomonadati</taxon>
        <taxon>Bacteroidota</taxon>
        <taxon>Flavobacteriia</taxon>
        <taxon>Flavobacteriales</taxon>
        <taxon>Flavobacteriaceae</taxon>
        <taxon>Flavobacterium</taxon>
    </lineage>
</organism>
<accession>A0A7W7IZK0</accession>
<comment type="catalytic activity">
    <reaction evidence="3">
        <text>[protein]-L-glutamate 5-O-methyl ester + H2O = L-glutamyl-[protein] + methanol + H(+)</text>
        <dbReference type="Rhea" id="RHEA:23236"/>
        <dbReference type="Rhea" id="RHEA-COMP:10208"/>
        <dbReference type="Rhea" id="RHEA-COMP:10311"/>
        <dbReference type="ChEBI" id="CHEBI:15377"/>
        <dbReference type="ChEBI" id="CHEBI:15378"/>
        <dbReference type="ChEBI" id="CHEBI:17790"/>
        <dbReference type="ChEBI" id="CHEBI:29973"/>
        <dbReference type="ChEBI" id="CHEBI:82795"/>
        <dbReference type="EC" id="3.1.1.61"/>
    </reaction>
</comment>
<comment type="caution">
    <text evidence="6">The sequence shown here is derived from an EMBL/GenBank/DDBJ whole genome shotgun (WGS) entry which is preliminary data.</text>
</comment>
<dbReference type="GO" id="GO:0005737">
    <property type="term" value="C:cytoplasm"/>
    <property type="evidence" value="ECO:0007669"/>
    <property type="project" value="InterPro"/>
</dbReference>
<dbReference type="Proteomes" id="UP000561681">
    <property type="component" value="Unassembled WGS sequence"/>
</dbReference>
<dbReference type="EMBL" id="JACHLD010000004">
    <property type="protein sequence ID" value="MBB4802815.1"/>
    <property type="molecule type" value="Genomic_DNA"/>
</dbReference>
<dbReference type="PANTHER" id="PTHR42872:SF3">
    <property type="entry name" value="PROTEIN-GLUTAMATE METHYLESTERASE_PROTEIN-GLUTAMINE GLUTAMINASE 1"/>
    <property type="match status" value="1"/>
</dbReference>
<name>A0A7W7IZK0_9FLAO</name>
<evidence type="ECO:0000256" key="4">
    <source>
        <dbReference type="PROSITE-ProRule" id="PRU00050"/>
    </source>
</evidence>
<evidence type="ECO:0000259" key="5">
    <source>
        <dbReference type="PROSITE" id="PS50122"/>
    </source>
</evidence>